<accession>A0A383DS34</accession>
<sequence>GVNDLNGTNDTLSFIHNQNNPEVELFNTATKTIKVGLMKYMTNLVEFDKIDIIYLDSSKTEISIIDKADIWNNWTFNTGFSGFFNGEKSYSNNNYGLNFSTERIMKENKILLNGYLNNNESIYYDFESDTTFYEDGTFIVHEVDYKSKQSSNGFTIQFIKSIKEHTGIGIKLRYYSSTHNNIYRSISISPGIEYNIFPYSEATYNRLSVLYNIKPVYNQYLEETIYYHKSETLF</sequence>
<evidence type="ECO:0000313" key="1">
    <source>
        <dbReference type="EMBL" id="SVE46658.1"/>
    </source>
</evidence>
<reference evidence="1" key="1">
    <citation type="submission" date="2018-05" db="EMBL/GenBank/DDBJ databases">
        <authorList>
            <person name="Lanie J.A."/>
            <person name="Ng W.-L."/>
            <person name="Kazmierczak K.M."/>
            <person name="Andrzejewski T.M."/>
            <person name="Davidsen T.M."/>
            <person name="Wayne K.J."/>
            <person name="Tettelin H."/>
            <person name="Glass J.I."/>
            <person name="Rusch D."/>
            <person name="Podicherti R."/>
            <person name="Tsui H.-C.T."/>
            <person name="Winkler M.E."/>
        </authorList>
    </citation>
    <scope>NUCLEOTIDE SEQUENCE</scope>
</reference>
<name>A0A383DS34_9ZZZZ</name>
<protein>
    <submittedName>
        <fullName evidence="1">Uncharacterized protein</fullName>
    </submittedName>
</protein>
<dbReference type="EMBL" id="UINC01219265">
    <property type="protein sequence ID" value="SVE46658.1"/>
    <property type="molecule type" value="Genomic_DNA"/>
</dbReference>
<organism evidence="1">
    <name type="scientific">marine metagenome</name>
    <dbReference type="NCBI Taxonomy" id="408172"/>
    <lineage>
        <taxon>unclassified sequences</taxon>
        <taxon>metagenomes</taxon>
        <taxon>ecological metagenomes</taxon>
    </lineage>
</organism>
<proteinExistence type="predicted"/>
<feature type="non-terminal residue" evidence="1">
    <location>
        <position position="1"/>
    </location>
</feature>
<gene>
    <name evidence="1" type="ORF">METZ01_LOCUS499512</name>
</gene>
<dbReference type="AlphaFoldDB" id="A0A383DS34"/>
<feature type="non-terminal residue" evidence="1">
    <location>
        <position position="234"/>
    </location>
</feature>